<evidence type="ECO:0000313" key="1">
    <source>
        <dbReference type="EMBL" id="MBA2861024.1"/>
    </source>
</evidence>
<protein>
    <submittedName>
        <fullName evidence="1">Uncharacterized protein</fullName>
    </submittedName>
</protein>
<dbReference type="AlphaFoldDB" id="A0A7J9PE09"/>
<dbReference type="Proteomes" id="UP000568063">
    <property type="component" value="Unassembled WGS sequence"/>
</dbReference>
<sequence>MDPKNNLETDFKNYLGAEFESSISKATSGGSKKVYPKIRLPGVFRAFLGKKVIVRIINSKKFEVELKDD</sequence>
<gene>
    <name evidence="1" type="ORF">HNP91_001856</name>
</gene>
<evidence type="ECO:0000313" key="2">
    <source>
        <dbReference type="Proteomes" id="UP000568063"/>
    </source>
</evidence>
<name>A0A7J9PE09_METMI</name>
<proteinExistence type="predicted"/>
<dbReference type="EMBL" id="JACDUM010000004">
    <property type="protein sequence ID" value="MBA2861024.1"/>
    <property type="molecule type" value="Genomic_DNA"/>
</dbReference>
<comment type="caution">
    <text evidence="1">The sequence shown here is derived from an EMBL/GenBank/DDBJ whole genome shotgun (WGS) entry which is preliminary data.</text>
</comment>
<reference evidence="1 2" key="1">
    <citation type="submission" date="2020-07" db="EMBL/GenBank/DDBJ databases">
        <title>Genomic Encyclopedia of Type Strains, Phase IV (KMG-V): Genome sequencing to study the core and pangenomes of soil and plant-associated prokaryotes.</title>
        <authorList>
            <person name="Whitman W."/>
        </authorList>
    </citation>
    <scope>NUCLEOTIDE SEQUENCE [LARGE SCALE GENOMIC DNA]</scope>
    <source>
        <strain evidence="1 2">C9</strain>
    </source>
</reference>
<accession>A0A7J9PE09</accession>
<organism evidence="1 2">
    <name type="scientific">Methanococcus maripaludis</name>
    <name type="common">Methanococcus deltae</name>
    <dbReference type="NCBI Taxonomy" id="39152"/>
    <lineage>
        <taxon>Archaea</taxon>
        <taxon>Methanobacteriati</taxon>
        <taxon>Methanobacteriota</taxon>
        <taxon>Methanomada group</taxon>
        <taxon>Methanococci</taxon>
        <taxon>Methanococcales</taxon>
        <taxon>Methanococcaceae</taxon>
        <taxon>Methanococcus</taxon>
    </lineage>
</organism>
<dbReference type="RefSeq" id="WP_181522103.1">
    <property type="nucleotide sequence ID" value="NZ_JACDUM010000004.1"/>
</dbReference>